<evidence type="ECO:0000313" key="2">
    <source>
        <dbReference type="EMBL" id="MBW0481964.1"/>
    </source>
</evidence>
<dbReference type="OrthoDB" id="2518069at2759"/>
<evidence type="ECO:0000256" key="1">
    <source>
        <dbReference type="SAM" id="MobiDB-lite"/>
    </source>
</evidence>
<protein>
    <submittedName>
        <fullName evidence="2">Uncharacterized protein</fullName>
    </submittedName>
</protein>
<accession>A0A9Q3CB70</accession>
<feature type="compositionally biased region" description="Polar residues" evidence="1">
    <location>
        <begin position="27"/>
        <end position="42"/>
    </location>
</feature>
<gene>
    <name evidence="2" type="ORF">O181_021679</name>
</gene>
<name>A0A9Q3CB70_9BASI</name>
<feature type="compositionally biased region" description="Basic and acidic residues" evidence="1">
    <location>
        <begin position="44"/>
        <end position="56"/>
    </location>
</feature>
<sequence>MDVTLEPDTRYQERKKEKNHHEEKNTEASNSSFSHNQNSWNSSHKKENFIVQKRDKPHYSILDQDHKMMGSEKERRIKEGLHTYCGGKHSLEACFKRPQRQITQPSVGFPSQGKD</sequence>
<dbReference type="Proteomes" id="UP000765509">
    <property type="component" value="Unassembled WGS sequence"/>
</dbReference>
<keyword evidence="3" id="KW-1185">Reference proteome</keyword>
<evidence type="ECO:0000313" key="3">
    <source>
        <dbReference type="Proteomes" id="UP000765509"/>
    </source>
</evidence>
<dbReference type="AlphaFoldDB" id="A0A9Q3CB70"/>
<proteinExistence type="predicted"/>
<reference evidence="2" key="1">
    <citation type="submission" date="2021-03" db="EMBL/GenBank/DDBJ databases">
        <title>Draft genome sequence of rust myrtle Austropuccinia psidii MF-1, a brazilian biotype.</title>
        <authorList>
            <person name="Quecine M.C."/>
            <person name="Pachon D.M.R."/>
            <person name="Bonatelli M.L."/>
            <person name="Correr F.H."/>
            <person name="Franceschini L.M."/>
            <person name="Leite T.F."/>
            <person name="Margarido G.R.A."/>
            <person name="Almeida C.A."/>
            <person name="Ferrarezi J.A."/>
            <person name="Labate C.A."/>
        </authorList>
    </citation>
    <scope>NUCLEOTIDE SEQUENCE</scope>
    <source>
        <strain evidence="2">MF-1</strain>
    </source>
</reference>
<feature type="compositionally biased region" description="Basic and acidic residues" evidence="1">
    <location>
        <begin position="7"/>
        <end position="26"/>
    </location>
</feature>
<dbReference type="EMBL" id="AVOT02006589">
    <property type="protein sequence ID" value="MBW0481964.1"/>
    <property type="molecule type" value="Genomic_DNA"/>
</dbReference>
<comment type="caution">
    <text evidence="2">The sequence shown here is derived from an EMBL/GenBank/DDBJ whole genome shotgun (WGS) entry which is preliminary data.</text>
</comment>
<organism evidence="2 3">
    <name type="scientific">Austropuccinia psidii MF-1</name>
    <dbReference type="NCBI Taxonomy" id="1389203"/>
    <lineage>
        <taxon>Eukaryota</taxon>
        <taxon>Fungi</taxon>
        <taxon>Dikarya</taxon>
        <taxon>Basidiomycota</taxon>
        <taxon>Pucciniomycotina</taxon>
        <taxon>Pucciniomycetes</taxon>
        <taxon>Pucciniales</taxon>
        <taxon>Sphaerophragmiaceae</taxon>
        <taxon>Austropuccinia</taxon>
    </lineage>
</organism>
<feature type="region of interest" description="Disordered" evidence="1">
    <location>
        <begin position="1"/>
        <end position="56"/>
    </location>
</feature>